<accession>A0A6J5LY87</accession>
<dbReference type="InterPro" id="IPR036279">
    <property type="entry name" value="5-3_exonuclease_C_sf"/>
</dbReference>
<name>A0A6J5LY87_9CAUD</name>
<evidence type="ECO:0000256" key="2">
    <source>
        <dbReference type="ARBA" id="ARBA00022801"/>
    </source>
</evidence>
<dbReference type="SUPFAM" id="SSF47807">
    <property type="entry name" value="5' to 3' exonuclease, C-terminal subdomain"/>
    <property type="match status" value="1"/>
</dbReference>
<dbReference type="PANTHER" id="PTHR42646:SF2">
    <property type="entry name" value="5'-3' EXONUCLEASE FAMILY PROTEIN"/>
    <property type="match status" value="1"/>
</dbReference>
<dbReference type="InterPro" id="IPR020046">
    <property type="entry name" value="5-3_exonucl_a-hlix_arch_N"/>
</dbReference>
<dbReference type="SMART" id="SM00475">
    <property type="entry name" value="53EXOc"/>
    <property type="match status" value="1"/>
</dbReference>
<dbReference type="Gene3D" id="1.10.150.20">
    <property type="entry name" value="5' to 3' exonuclease, C-terminal subdomain"/>
    <property type="match status" value="1"/>
</dbReference>
<gene>
    <name evidence="4" type="ORF">UFOVP342_51</name>
</gene>
<dbReference type="InterPro" id="IPR029060">
    <property type="entry name" value="PIN-like_dom_sf"/>
</dbReference>
<reference evidence="4" key="1">
    <citation type="submission" date="2020-04" db="EMBL/GenBank/DDBJ databases">
        <authorList>
            <person name="Chiriac C."/>
            <person name="Salcher M."/>
            <person name="Ghai R."/>
            <person name="Kavagutti S V."/>
        </authorList>
    </citation>
    <scope>NUCLEOTIDE SEQUENCE</scope>
</reference>
<keyword evidence="1" id="KW-0540">Nuclease</keyword>
<dbReference type="GO" id="GO:0033567">
    <property type="term" value="P:DNA replication, Okazaki fragment processing"/>
    <property type="evidence" value="ECO:0007669"/>
    <property type="project" value="InterPro"/>
</dbReference>
<sequence>MQALLDQDLLCFRCAASAEHDDLGIAIYRLDELVDNILTKTGASSYRAFLTGSTNFRKQVYPEYKANRTQPKPVHLEALRNYSLDKLNAEYAPDGLEADDALAINQKYLGVNIEETIICTLDKDLLQVPGHHFSWEISGKGWTRPDRFVEQTELEGLRLFYEQCLKGDTSDNIKGIEKIGEKKAKVMLAGCQSEQEMFNIVRNLYGNDDEFIMNARVLWILRSIDDDWKKRFDANIQK</sequence>
<dbReference type="InterPro" id="IPR038969">
    <property type="entry name" value="FEN"/>
</dbReference>
<dbReference type="SUPFAM" id="SSF88723">
    <property type="entry name" value="PIN domain-like"/>
    <property type="match status" value="1"/>
</dbReference>
<organism evidence="4">
    <name type="scientific">uncultured Caudovirales phage</name>
    <dbReference type="NCBI Taxonomy" id="2100421"/>
    <lineage>
        <taxon>Viruses</taxon>
        <taxon>Duplodnaviria</taxon>
        <taxon>Heunggongvirae</taxon>
        <taxon>Uroviricota</taxon>
        <taxon>Caudoviricetes</taxon>
        <taxon>Peduoviridae</taxon>
        <taxon>Maltschvirus</taxon>
        <taxon>Maltschvirus maltsch</taxon>
    </lineage>
</organism>
<dbReference type="InterPro" id="IPR002421">
    <property type="entry name" value="5-3_exonuclease"/>
</dbReference>
<dbReference type="PANTHER" id="PTHR42646">
    <property type="entry name" value="FLAP ENDONUCLEASE XNI"/>
    <property type="match status" value="1"/>
</dbReference>
<keyword evidence="2" id="KW-0378">Hydrolase</keyword>
<evidence type="ECO:0000313" key="4">
    <source>
        <dbReference type="EMBL" id="CAB4139564.1"/>
    </source>
</evidence>
<dbReference type="Gene3D" id="3.40.50.1010">
    <property type="entry name" value="5'-nuclease"/>
    <property type="match status" value="1"/>
</dbReference>
<evidence type="ECO:0000256" key="1">
    <source>
        <dbReference type="ARBA" id="ARBA00022722"/>
    </source>
</evidence>
<dbReference type="GO" id="GO:0008409">
    <property type="term" value="F:5'-3' exonuclease activity"/>
    <property type="evidence" value="ECO:0007669"/>
    <property type="project" value="InterPro"/>
</dbReference>
<protein>
    <submittedName>
        <fullName evidence="4">Exo 5'-3' exonuclease (Including N-terminal domain of PolI)</fullName>
    </submittedName>
</protein>
<dbReference type="Pfam" id="PF02739">
    <property type="entry name" value="5_3_exonuc_N"/>
    <property type="match status" value="1"/>
</dbReference>
<feature type="domain" description="5'-3' exonuclease" evidence="3">
    <location>
        <begin position="1"/>
        <end position="233"/>
    </location>
</feature>
<dbReference type="GO" id="GO:0017108">
    <property type="term" value="F:5'-flap endonuclease activity"/>
    <property type="evidence" value="ECO:0007669"/>
    <property type="project" value="InterPro"/>
</dbReference>
<evidence type="ECO:0000259" key="3">
    <source>
        <dbReference type="SMART" id="SM00475"/>
    </source>
</evidence>
<dbReference type="EMBL" id="LR796361">
    <property type="protein sequence ID" value="CAB4139564.1"/>
    <property type="molecule type" value="Genomic_DNA"/>
</dbReference>
<dbReference type="GO" id="GO:0003677">
    <property type="term" value="F:DNA binding"/>
    <property type="evidence" value="ECO:0007669"/>
    <property type="project" value="InterPro"/>
</dbReference>
<proteinExistence type="predicted"/>
<keyword evidence="4" id="KW-0269">Exonuclease</keyword>